<dbReference type="RefSeq" id="WP_006952708.1">
    <property type="nucleotide sequence ID" value="NZ_JH594522.1"/>
</dbReference>
<dbReference type="Proteomes" id="UP000016023">
    <property type="component" value="Unassembled WGS sequence"/>
</dbReference>
<gene>
    <name evidence="3" type="ORF">HMPREF9140_01315</name>
</gene>
<evidence type="ECO:0000313" key="4">
    <source>
        <dbReference type="Proteomes" id="UP000016023"/>
    </source>
</evidence>
<dbReference type="PANTHER" id="PTHR43648">
    <property type="entry name" value="ELECTRON TRANSFER FLAVOPROTEIN BETA SUBUNIT LYSINE METHYLTRANSFERASE"/>
    <property type="match status" value="1"/>
</dbReference>
<dbReference type="InterPro" id="IPR050078">
    <property type="entry name" value="Ribosomal_L11_MeTrfase_PrmA"/>
</dbReference>
<evidence type="ECO:0000313" key="3">
    <source>
        <dbReference type="EMBL" id="EHO69625.1"/>
    </source>
</evidence>
<dbReference type="AlphaFoldDB" id="H1Q327"/>
<evidence type="ECO:0000256" key="2">
    <source>
        <dbReference type="ARBA" id="ARBA00022679"/>
    </source>
</evidence>
<name>H1Q327_9BACT</name>
<evidence type="ECO:0000256" key="1">
    <source>
        <dbReference type="ARBA" id="ARBA00022603"/>
    </source>
</evidence>
<dbReference type="CDD" id="cd02440">
    <property type="entry name" value="AdoMet_MTases"/>
    <property type="match status" value="1"/>
</dbReference>
<dbReference type="GO" id="GO:0032259">
    <property type="term" value="P:methylation"/>
    <property type="evidence" value="ECO:0007669"/>
    <property type="project" value="UniProtKB-KW"/>
</dbReference>
<sequence>MKYLQIEFRIEPYSQTSKDLTAAIAGSVGFDSFNDEEGTLIGYCQESLFDKDKLDEALNEFPIEDTTITYNIEKVGDENWNSEWEKIGFSPIVIQDKCIIRSAKSVDEVSGADYPITITIDPCQAFGSGTHETTQLIVSVLLNLPIEDKRILDCGCGTGILGIVAAKCGAKEVVAYDIDEWSVKNTKHNAELNDVSIEVLEGDCSVLTDIDGKFDYILANINRNILLNDMRAFSDVMSSQGTLILSGFYKEDVPLLLKYAANLGLRPVREEENHDWCCLVLKFA</sequence>
<dbReference type="Gene3D" id="3.40.50.150">
    <property type="entry name" value="Vaccinia Virus protein VP39"/>
    <property type="match status" value="1"/>
</dbReference>
<dbReference type="STRING" id="883158.HMPREF9140_01315"/>
<dbReference type="HOGENOM" id="CLU_049382_0_0_10"/>
<dbReference type="SUPFAM" id="SSF53335">
    <property type="entry name" value="S-adenosyl-L-methionine-dependent methyltransferases"/>
    <property type="match status" value="1"/>
</dbReference>
<accession>H1Q327</accession>
<dbReference type="Pfam" id="PF06325">
    <property type="entry name" value="PrmA"/>
    <property type="match status" value="1"/>
</dbReference>
<dbReference type="InterPro" id="IPR029063">
    <property type="entry name" value="SAM-dependent_MTases_sf"/>
</dbReference>
<dbReference type="NCBIfam" id="NF001785">
    <property type="entry name" value="PRK00517.2-2"/>
    <property type="match status" value="1"/>
</dbReference>
<keyword evidence="1 3" id="KW-0489">Methyltransferase</keyword>
<protein>
    <submittedName>
        <fullName evidence="3">50S ribosomal protein L11 methyltransferase</fullName>
    </submittedName>
</protein>
<reference evidence="3 4" key="1">
    <citation type="submission" date="2011-12" db="EMBL/GenBank/DDBJ databases">
        <title>The Genome Sequence of Prevotella micans F0438.</title>
        <authorList>
            <consortium name="The Broad Institute Genome Sequencing Platform"/>
            <person name="Earl A."/>
            <person name="Ward D."/>
            <person name="Feldgarden M."/>
            <person name="Gevers D."/>
            <person name="Izard J."/>
            <person name="Baranova O.V."/>
            <person name="Blanton J.M."/>
            <person name="Wade W.G."/>
            <person name="Dewhirst F.E."/>
            <person name="Young S.K."/>
            <person name="Zeng Q."/>
            <person name="Gargeya S."/>
            <person name="Fitzgerald M."/>
            <person name="Haas B."/>
            <person name="Abouelleil A."/>
            <person name="Alvarado L."/>
            <person name="Arachchi H.M."/>
            <person name="Berlin A."/>
            <person name="Chapman S.B."/>
            <person name="Gearin G."/>
            <person name="Goldberg J."/>
            <person name="Griggs A."/>
            <person name="Gujja S."/>
            <person name="Hansen M."/>
            <person name="Heiman D."/>
            <person name="Howarth C."/>
            <person name="Larimer J."/>
            <person name="Lui A."/>
            <person name="MacDonald P.J.P."/>
            <person name="McCowen C."/>
            <person name="Montmayeur A."/>
            <person name="Murphy C."/>
            <person name="Neiman D."/>
            <person name="Pearson M."/>
            <person name="Priest M."/>
            <person name="Roberts A."/>
            <person name="Saif S."/>
            <person name="Shea T."/>
            <person name="Sisk P."/>
            <person name="Stolte C."/>
            <person name="Sykes S."/>
            <person name="Wortman J."/>
            <person name="Nusbaum C."/>
            <person name="Birren B."/>
        </authorList>
    </citation>
    <scope>NUCLEOTIDE SEQUENCE [LARGE SCALE GENOMIC DNA]</scope>
    <source>
        <strain evidence="3 4">F0438</strain>
    </source>
</reference>
<dbReference type="eggNOG" id="COG2264">
    <property type="taxonomic scope" value="Bacteria"/>
</dbReference>
<dbReference type="GO" id="GO:0008276">
    <property type="term" value="F:protein methyltransferase activity"/>
    <property type="evidence" value="ECO:0007669"/>
    <property type="project" value="TreeGrafter"/>
</dbReference>
<dbReference type="PANTHER" id="PTHR43648:SF1">
    <property type="entry name" value="ELECTRON TRANSFER FLAVOPROTEIN BETA SUBUNIT LYSINE METHYLTRANSFERASE"/>
    <property type="match status" value="1"/>
</dbReference>
<keyword evidence="2 3" id="KW-0808">Transferase</keyword>
<comment type="caution">
    <text evidence="3">The sequence shown here is derived from an EMBL/GenBank/DDBJ whole genome shotgun (WGS) entry which is preliminary data.</text>
</comment>
<organism evidence="3 4">
    <name type="scientific">Prevotella micans F0438</name>
    <dbReference type="NCBI Taxonomy" id="883158"/>
    <lineage>
        <taxon>Bacteria</taxon>
        <taxon>Pseudomonadati</taxon>
        <taxon>Bacteroidota</taxon>
        <taxon>Bacteroidia</taxon>
        <taxon>Bacteroidales</taxon>
        <taxon>Prevotellaceae</taxon>
        <taxon>Prevotella</taxon>
    </lineage>
</organism>
<keyword evidence="4" id="KW-1185">Reference proteome</keyword>
<dbReference type="EMBL" id="AGWK01000036">
    <property type="protein sequence ID" value="EHO69625.1"/>
    <property type="molecule type" value="Genomic_DNA"/>
</dbReference>
<proteinExistence type="predicted"/>